<keyword evidence="2" id="KW-1185">Reference proteome</keyword>
<name>A0A2T3AHJ8_9PEZI</name>
<dbReference type="Proteomes" id="UP000241462">
    <property type="component" value="Unassembled WGS sequence"/>
</dbReference>
<dbReference type="InParanoid" id="A0A2T3AHJ8"/>
<sequence length="94" mass="10046">MLFVLFLVIAASSARRLPRSIMADGRALSNPLALEGGSCSAVISARCHRMSDETGVWMDKVLWGVVAQTADGAVAHVTYSARGVAELDGNHRYI</sequence>
<reference evidence="1 2" key="1">
    <citation type="journal article" date="2018" name="Mycol. Prog.">
        <title>Coniella lustricola, a new species from submerged detritus.</title>
        <authorList>
            <person name="Raudabaugh D.B."/>
            <person name="Iturriaga T."/>
            <person name="Carver A."/>
            <person name="Mondo S."/>
            <person name="Pangilinan J."/>
            <person name="Lipzen A."/>
            <person name="He G."/>
            <person name="Amirebrahimi M."/>
            <person name="Grigoriev I.V."/>
            <person name="Miller A.N."/>
        </authorList>
    </citation>
    <scope>NUCLEOTIDE SEQUENCE [LARGE SCALE GENOMIC DNA]</scope>
    <source>
        <strain evidence="1 2">B22-T-1</strain>
    </source>
</reference>
<evidence type="ECO:0000313" key="1">
    <source>
        <dbReference type="EMBL" id="PSR97684.1"/>
    </source>
</evidence>
<dbReference type="EMBL" id="KZ678389">
    <property type="protein sequence ID" value="PSR97684.1"/>
    <property type="molecule type" value="Genomic_DNA"/>
</dbReference>
<evidence type="ECO:0000313" key="2">
    <source>
        <dbReference type="Proteomes" id="UP000241462"/>
    </source>
</evidence>
<accession>A0A2T3AHJ8</accession>
<dbReference type="STRING" id="2025994.A0A2T3AHJ8"/>
<gene>
    <name evidence="1" type="ORF">BD289DRAFT_425468</name>
</gene>
<dbReference type="AlphaFoldDB" id="A0A2T3AHJ8"/>
<dbReference type="OrthoDB" id="5429634at2759"/>
<protein>
    <submittedName>
        <fullName evidence="1">Uncharacterized protein</fullName>
    </submittedName>
</protein>
<proteinExistence type="predicted"/>
<organism evidence="1 2">
    <name type="scientific">Coniella lustricola</name>
    <dbReference type="NCBI Taxonomy" id="2025994"/>
    <lineage>
        <taxon>Eukaryota</taxon>
        <taxon>Fungi</taxon>
        <taxon>Dikarya</taxon>
        <taxon>Ascomycota</taxon>
        <taxon>Pezizomycotina</taxon>
        <taxon>Sordariomycetes</taxon>
        <taxon>Sordariomycetidae</taxon>
        <taxon>Diaporthales</taxon>
        <taxon>Schizoparmaceae</taxon>
        <taxon>Coniella</taxon>
    </lineage>
</organism>